<dbReference type="PROSITE" id="PS51379">
    <property type="entry name" value="4FE4S_FER_2"/>
    <property type="match status" value="1"/>
</dbReference>
<dbReference type="PATRIC" id="fig|55758.3.peg.658"/>
<dbReference type="GO" id="GO:0052592">
    <property type="term" value="F:oxidoreductase activity, acting on CH or CH2 groups, with an iron-sulfur protein as acceptor"/>
    <property type="evidence" value="ECO:0007669"/>
    <property type="project" value="TreeGrafter"/>
</dbReference>
<proteinExistence type="inferred from homology"/>
<dbReference type="OrthoDB" id="15347at2157"/>
<evidence type="ECO:0000256" key="4">
    <source>
        <dbReference type="ARBA" id="ARBA00023004"/>
    </source>
</evidence>
<dbReference type="PANTHER" id="PTHR31332:SF6">
    <property type="entry name" value="FORMATE DEHYDROGENASE SUBUNIT BETA"/>
    <property type="match status" value="1"/>
</dbReference>
<dbReference type="PROSITE" id="PS00198">
    <property type="entry name" value="4FE4S_FER_1"/>
    <property type="match status" value="1"/>
</dbReference>
<reference evidence="8 9" key="1">
    <citation type="submission" date="2016-04" db="EMBL/GenBank/DDBJ databases">
        <title>Genome sequence of Methanobrevibacter filiformis DSM 11501.</title>
        <authorList>
            <person name="Poehlein A."/>
            <person name="Seedorf H."/>
            <person name="Daniel R."/>
        </authorList>
    </citation>
    <scope>NUCLEOTIDE SEQUENCE [LARGE SCALE GENOMIC DNA]</scope>
    <source>
        <strain evidence="8 9">DSM 11501</strain>
    </source>
</reference>
<gene>
    <name evidence="8" type="ORF">MBFIL_05850</name>
</gene>
<keyword evidence="5" id="KW-0411">Iron-sulfur</keyword>
<dbReference type="RefSeq" id="WP_066971347.1">
    <property type="nucleotide sequence ID" value="NZ_LWMT01000085.1"/>
</dbReference>
<protein>
    <submittedName>
        <fullName evidence="8">Coenzyme F420-reducing hydrogenase subunit beta</fullName>
    </submittedName>
</protein>
<keyword evidence="2" id="KW-0479">Metal-binding</keyword>
<organism evidence="8 9">
    <name type="scientific">Methanobrevibacter filiformis</name>
    <dbReference type="NCBI Taxonomy" id="55758"/>
    <lineage>
        <taxon>Archaea</taxon>
        <taxon>Methanobacteriati</taxon>
        <taxon>Methanobacteriota</taxon>
        <taxon>Methanomada group</taxon>
        <taxon>Methanobacteria</taxon>
        <taxon>Methanobacteriales</taxon>
        <taxon>Methanobacteriaceae</taxon>
        <taxon>Methanobrevibacter</taxon>
    </lineage>
</organism>
<dbReference type="GO" id="GO:0046872">
    <property type="term" value="F:metal ion binding"/>
    <property type="evidence" value="ECO:0007669"/>
    <property type="project" value="UniProtKB-KW"/>
</dbReference>
<evidence type="ECO:0000259" key="7">
    <source>
        <dbReference type="PROSITE" id="PS51379"/>
    </source>
</evidence>
<dbReference type="PANTHER" id="PTHR31332">
    <property type="entry name" value="7-HYDROXYMETHYL CHLOROPHYLL A REDUCTASE, CHLOROPLASTIC"/>
    <property type="match status" value="1"/>
</dbReference>
<keyword evidence="9" id="KW-1185">Reference proteome</keyword>
<dbReference type="InterPro" id="IPR017896">
    <property type="entry name" value="4Fe4S_Fe-S-bd"/>
</dbReference>
<accession>A0A166DQC3</accession>
<dbReference type="Gene3D" id="3.30.70.20">
    <property type="match status" value="1"/>
</dbReference>
<dbReference type="InterPro" id="IPR045220">
    <property type="entry name" value="FRHB/FDHB/HCAR-like"/>
</dbReference>
<evidence type="ECO:0000256" key="6">
    <source>
        <dbReference type="ARBA" id="ARBA00038369"/>
    </source>
</evidence>
<dbReference type="GO" id="GO:0051536">
    <property type="term" value="F:iron-sulfur cluster binding"/>
    <property type="evidence" value="ECO:0007669"/>
    <property type="project" value="UniProtKB-KW"/>
</dbReference>
<evidence type="ECO:0000313" key="8">
    <source>
        <dbReference type="EMBL" id="KZX15841.1"/>
    </source>
</evidence>
<comment type="similarity">
    <text evidence="6">Belongs to the FrhB family.</text>
</comment>
<evidence type="ECO:0000256" key="2">
    <source>
        <dbReference type="ARBA" id="ARBA00022723"/>
    </source>
</evidence>
<dbReference type="AlphaFoldDB" id="A0A166DQC3"/>
<dbReference type="STRING" id="55758.MBFIL_05850"/>
<comment type="caution">
    <text evidence="8">The sequence shown here is derived from an EMBL/GenBank/DDBJ whole genome shotgun (WGS) entry which is preliminary data.</text>
</comment>
<dbReference type="InterPro" id="IPR007516">
    <property type="entry name" value="Co_F420_Hydgase/DH_bsu_N"/>
</dbReference>
<dbReference type="Pfam" id="PF04422">
    <property type="entry name" value="FrhB_FdhB_N"/>
    <property type="match status" value="1"/>
</dbReference>
<evidence type="ECO:0000256" key="3">
    <source>
        <dbReference type="ARBA" id="ARBA00023002"/>
    </source>
</evidence>
<comment type="cofactor">
    <cofactor evidence="1">
        <name>FAD</name>
        <dbReference type="ChEBI" id="CHEBI:57692"/>
    </cofactor>
</comment>
<evidence type="ECO:0000256" key="1">
    <source>
        <dbReference type="ARBA" id="ARBA00001974"/>
    </source>
</evidence>
<dbReference type="InterPro" id="IPR007525">
    <property type="entry name" value="FrhB_FdhB_C"/>
</dbReference>
<dbReference type="Proteomes" id="UP000077066">
    <property type="component" value="Unassembled WGS sequence"/>
</dbReference>
<evidence type="ECO:0000313" key="9">
    <source>
        <dbReference type="Proteomes" id="UP000077066"/>
    </source>
</evidence>
<evidence type="ECO:0000256" key="5">
    <source>
        <dbReference type="ARBA" id="ARBA00023014"/>
    </source>
</evidence>
<dbReference type="SUPFAM" id="SSF54862">
    <property type="entry name" value="4Fe-4S ferredoxins"/>
    <property type="match status" value="1"/>
</dbReference>
<dbReference type="InterPro" id="IPR017900">
    <property type="entry name" value="4Fe4S_Fe_S_CS"/>
</dbReference>
<sequence length="357" mass="40115">MYNKKTAMVGTPCQILAATKINTYDDITGGSPIDLKIGLFCMENFSYTYLKMFLEEKNIDLKDIKEFRIENNMFKVFLNNGEEVNYRLAEIHSFQRKNCDICTDYTADVADISVGSVGSPKGSSTLIIRTEKGKKIVEDAIKEGYITTKSITEKGEELLERIANKKIKGNLENITLREESAHPVLYKREVNEEEFVNLSEECQFDNLKADVIKEGACVLCGACEFVCPINIVHIEERKPFKKGECEENCHACYFACPRTFVSDEILPNSLDKKPLGEYLSIYVANSNVEGQDGGVVTSLLLYLLDKKIVDDVFVVGEDENNPWKPIPKLTNSVEEVREAGGTKYSTVPIGFKALKSE</sequence>
<name>A0A166DQC3_9EURY</name>
<dbReference type="Pfam" id="PF04432">
    <property type="entry name" value="FrhB_FdhB_C"/>
    <property type="match status" value="1"/>
</dbReference>
<dbReference type="EMBL" id="LWMT01000085">
    <property type="protein sequence ID" value="KZX15841.1"/>
    <property type="molecule type" value="Genomic_DNA"/>
</dbReference>
<keyword evidence="3" id="KW-0560">Oxidoreductase</keyword>
<feature type="domain" description="4Fe-4S ferredoxin-type" evidence="7">
    <location>
        <begin position="208"/>
        <end position="237"/>
    </location>
</feature>
<keyword evidence="4" id="KW-0408">Iron</keyword>